<organism evidence="2">
    <name type="scientific">Pseudogymnoascus destructans</name>
    <dbReference type="NCBI Taxonomy" id="655981"/>
    <lineage>
        <taxon>Eukaryota</taxon>
        <taxon>Fungi</taxon>
        <taxon>Dikarya</taxon>
        <taxon>Ascomycota</taxon>
        <taxon>Pezizomycotina</taxon>
        <taxon>Leotiomycetes</taxon>
        <taxon>Thelebolales</taxon>
        <taxon>Thelebolaceae</taxon>
        <taxon>Pseudogymnoascus</taxon>
    </lineage>
</organism>
<proteinExistence type="predicted"/>
<sequence length="227" mass="25397">MSTKGVNSAINLETEGSRFLAMKTASSKTDSESDPNILDSVPFEEAGNLIQKFKTTISQACPGYQKGAWQKFRPKCIPFGSQSTISLPPWNSIKFTYTPVGCIPAKLRKIENVLVKVNKRAIMIINIFNESFNILGGSKKMYLPLVFRCWLRANIVAEISDYLERSNANSNPDGIIWTLLLPFYIRGETPNRAEMSVIAGQVPQIGDQRPNWDSPTAKLKTICTREF</sequence>
<evidence type="ECO:0000313" key="2">
    <source>
        <dbReference type="EMBL" id="AIG95713.1"/>
    </source>
</evidence>
<dbReference type="AlphaFoldDB" id="A0A0D3MES0"/>
<protein>
    <submittedName>
        <fullName evidence="2">MAT1-2-5</fullName>
    </submittedName>
</protein>
<name>A0A0D3MES0_9PEZI</name>
<evidence type="ECO:0000313" key="1">
    <source>
        <dbReference type="EMBL" id="AIG95711.1"/>
    </source>
</evidence>
<accession>A0A0D3MES0</accession>
<dbReference type="EMBL" id="KJ938433">
    <property type="protein sequence ID" value="AIG95711.1"/>
    <property type="molecule type" value="Genomic_DNA"/>
</dbReference>
<reference evidence="2" key="1">
    <citation type="journal article" date="2014" name="G3 (Bethesda)">
        <title>Molecular characterization of a heterothallic mating system in Pseudogymnoascus destructans, the Fungus causing white-nose syndrome of bats.</title>
        <authorList>
            <person name="Palmer J.M."/>
            <person name="Kubatova A."/>
            <person name="Novakova A."/>
            <person name="Minnis A.M."/>
            <person name="Kolarik M."/>
            <person name="Lindner D.L."/>
        </authorList>
    </citation>
    <scope>NUCLEOTIDE SEQUENCE</scope>
    <source>
        <strain evidence="2">CCF3942</strain>
        <strain evidence="1">CCF4124</strain>
    </source>
</reference>
<dbReference type="EMBL" id="KJ938434">
    <property type="protein sequence ID" value="AIG95713.1"/>
    <property type="molecule type" value="Genomic_DNA"/>
</dbReference>